<evidence type="ECO:0000256" key="2">
    <source>
        <dbReference type="SAM" id="MobiDB-lite"/>
    </source>
</evidence>
<sequence>MDDERKDAGKNSLNNESPKSNVSSANEDSDMDVWGAAAANVNINSSRQRHEREGATSNGEDSEQQKRQKTTQGFVIPGVAASPPKFVSLEEIMTAANGMKNMVLAHEIAVDKNFKLEKLEPPENSLHKQVEETVHKAFWSILDEELKEDPPNYTQAMILLEDVKKNLNSLLLPQHTKLKEQISEILDADLIRQQAEKGVLDFQHYAQYVISVMGKMCAPVRDEKIRELTQTRDVISMFKGILETLDLMKLDMANFAIDIFRPDIIANSVEYEKKKFAEFLNVQTDGLQYTRKWLLRHLTKVGGYGKYPSIEDKSAVHNMTVCILGEAYLELLDWDNSNPYPETIEMDKTRFDDLGNEYWQLVVTGTVLLVTVSTAHSLQEIAVFKNKLKEHLIVLLQGIFTNRRLEESIANISEQVLKEVTEISDTHCLGIDDGTKLLIKGQIMDIIKEDHKIRKLVCTRARKFLLQTITSPTAAPLRIPPGLSSLQTELTSLTGQFLRLVSHNRAVFGEYYTDIVTEGIAAAAAQASE</sequence>
<dbReference type="PANTHER" id="PTHR12832">
    <property type="entry name" value="TESTIS-SPECIFIC PROTEIN PBS13 T-COMPLEX 11"/>
    <property type="match status" value="1"/>
</dbReference>
<dbReference type="EMBL" id="JASPKZ010000037">
    <property type="protein sequence ID" value="KAJ9601070.1"/>
    <property type="molecule type" value="Genomic_DNA"/>
</dbReference>
<evidence type="ECO:0000256" key="1">
    <source>
        <dbReference type="ARBA" id="ARBA00010954"/>
    </source>
</evidence>
<evidence type="ECO:0008006" key="5">
    <source>
        <dbReference type="Google" id="ProtNLM"/>
    </source>
</evidence>
<feature type="region of interest" description="Disordered" evidence="2">
    <location>
        <begin position="1"/>
        <end position="72"/>
    </location>
</feature>
<name>A0AAD8AKZ9_DIPPU</name>
<dbReference type="Pfam" id="PF05794">
    <property type="entry name" value="Tcp11"/>
    <property type="match status" value="1"/>
</dbReference>
<dbReference type="Proteomes" id="UP001233999">
    <property type="component" value="Unassembled WGS sequence"/>
</dbReference>
<comment type="similarity">
    <text evidence="1">Belongs to the TCP11 family.</text>
</comment>
<organism evidence="3 4">
    <name type="scientific">Diploptera punctata</name>
    <name type="common">Pacific beetle cockroach</name>
    <dbReference type="NCBI Taxonomy" id="6984"/>
    <lineage>
        <taxon>Eukaryota</taxon>
        <taxon>Metazoa</taxon>
        <taxon>Ecdysozoa</taxon>
        <taxon>Arthropoda</taxon>
        <taxon>Hexapoda</taxon>
        <taxon>Insecta</taxon>
        <taxon>Pterygota</taxon>
        <taxon>Neoptera</taxon>
        <taxon>Polyneoptera</taxon>
        <taxon>Dictyoptera</taxon>
        <taxon>Blattodea</taxon>
        <taxon>Blaberoidea</taxon>
        <taxon>Blaberidae</taxon>
        <taxon>Diplopterinae</taxon>
        <taxon>Diploptera</taxon>
    </lineage>
</organism>
<dbReference type="InterPro" id="IPR008862">
    <property type="entry name" value="Tcp11"/>
</dbReference>
<dbReference type="PANTHER" id="PTHR12832:SF11">
    <property type="entry name" value="LD23868P"/>
    <property type="match status" value="1"/>
</dbReference>
<reference evidence="3" key="1">
    <citation type="journal article" date="2023" name="IScience">
        <title>Live-bearing cockroach genome reveals convergent evolutionary mechanisms linked to viviparity in insects and beyond.</title>
        <authorList>
            <person name="Fouks B."/>
            <person name="Harrison M.C."/>
            <person name="Mikhailova A.A."/>
            <person name="Marchal E."/>
            <person name="English S."/>
            <person name="Carruthers M."/>
            <person name="Jennings E.C."/>
            <person name="Chiamaka E.L."/>
            <person name="Frigard R.A."/>
            <person name="Pippel M."/>
            <person name="Attardo G.M."/>
            <person name="Benoit J.B."/>
            <person name="Bornberg-Bauer E."/>
            <person name="Tobe S.S."/>
        </authorList>
    </citation>
    <scope>NUCLEOTIDE SEQUENCE</scope>
    <source>
        <strain evidence="3">Stay&amp;Tobe</strain>
    </source>
</reference>
<keyword evidence="4" id="KW-1185">Reference proteome</keyword>
<dbReference type="AlphaFoldDB" id="A0AAD8AKZ9"/>
<comment type="caution">
    <text evidence="3">The sequence shown here is derived from an EMBL/GenBank/DDBJ whole genome shotgun (WGS) entry which is preliminary data.</text>
</comment>
<accession>A0AAD8AKZ9</accession>
<evidence type="ECO:0000313" key="4">
    <source>
        <dbReference type="Proteomes" id="UP001233999"/>
    </source>
</evidence>
<reference evidence="3" key="2">
    <citation type="submission" date="2023-05" db="EMBL/GenBank/DDBJ databases">
        <authorList>
            <person name="Fouks B."/>
        </authorList>
    </citation>
    <scope>NUCLEOTIDE SEQUENCE</scope>
    <source>
        <strain evidence="3">Stay&amp;Tobe</strain>
        <tissue evidence="3">Testes</tissue>
    </source>
</reference>
<proteinExistence type="inferred from homology"/>
<protein>
    <recommendedName>
        <fullName evidence="5">T-complex protein 11-like protein 1</fullName>
    </recommendedName>
</protein>
<evidence type="ECO:0000313" key="3">
    <source>
        <dbReference type="EMBL" id="KAJ9601070.1"/>
    </source>
</evidence>
<dbReference type="GO" id="GO:0007165">
    <property type="term" value="P:signal transduction"/>
    <property type="evidence" value="ECO:0007669"/>
    <property type="project" value="TreeGrafter"/>
</dbReference>
<gene>
    <name evidence="3" type="ORF">L9F63_000805</name>
</gene>
<feature type="compositionally biased region" description="Polar residues" evidence="2">
    <location>
        <begin position="11"/>
        <end position="26"/>
    </location>
</feature>